<dbReference type="Pfam" id="PF22422">
    <property type="entry name" value="MGH1-like_GH"/>
    <property type="match status" value="1"/>
</dbReference>
<evidence type="ECO:0000259" key="1">
    <source>
        <dbReference type="Pfam" id="PF14742"/>
    </source>
</evidence>
<accession>A0ABW6S547</accession>
<dbReference type="InterPro" id="IPR032856">
    <property type="entry name" value="GDE_N_bis"/>
</dbReference>
<evidence type="ECO:0000259" key="2">
    <source>
        <dbReference type="Pfam" id="PF22422"/>
    </source>
</evidence>
<dbReference type="RefSeq" id="WP_387404998.1">
    <property type="nucleotide sequence ID" value="NZ_JBIAQY010000008.1"/>
</dbReference>
<proteinExistence type="predicted"/>
<dbReference type="Pfam" id="PF14742">
    <property type="entry name" value="GDE_N_bis"/>
    <property type="match status" value="1"/>
</dbReference>
<comment type="caution">
    <text evidence="3">The sequence shown here is derived from an EMBL/GenBank/DDBJ whole genome shotgun (WGS) entry which is preliminary data.</text>
</comment>
<keyword evidence="4" id="KW-1185">Reference proteome</keyword>
<organism evidence="3 4">
    <name type="scientific">Nocardia jiangxiensis</name>
    <dbReference type="NCBI Taxonomy" id="282685"/>
    <lineage>
        <taxon>Bacteria</taxon>
        <taxon>Bacillati</taxon>
        <taxon>Actinomycetota</taxon>
        <taxon>Actinomycetes</taxon>
        <taxon>Mycobacteriales</taxon>
        <taxon>Nocardiaceae</taxon>
        <taxon>Nocardia</taxon>
    </lineage>
</organism>
<feature type="domain" description="Putative glycogen debranching enzyme N-terminal" evidence="1">
    <location>
        <begin position="24"/>
        <end position="202"/>
    </location>
</feature>
<protein>
    <submittedName>
        <fullName evidence="3">Glycogen debranching N-terminal domain-containing protein</fullName>
    </submittedName>
</protein>
<name>A0ABW6S547_9NOCA</name>
<dbReference type="EMBL" id="JBIAQY010000008">
    <property type="protein sequence ID" value="MFF3570824.1"/>
    <property type="molecule type" value="Genomic_DNA"/>
</dbReference>
<dbReference type="Gene3D" id="1.50.10.10">
    <property type="match status" value="1"/>
</dbReference>
<dbReference type="InterPro" id="IPR012341">
    <property type="entry name" value="6hp_glycosidase-like_sf"/>
</dbReference>
<dbReference type="InterPro" id="IPR054491">
    <property type="entry name" value="MGH1-like_GH"/>
</dbReference>
<reference evidence="3 4" key="1">
    <citation type="submission" date="2024-10" db="EMBL/GenBank/DDBJ databases">
        <title>The Natural Products Discovery Center: Release of the First 8490 Sequenced Strains for Exploring Actinobacteria Biosynthetic Diversity.</title>
        <authorList>
            <person name="Kalkreuter E."/>
            <person name="Kautsar S.A."/>
            <person name="Yang D."/>
            <person name="Bader C.D."/>
            <person name="Teijaro C.N."/>
            <person name="Fluegel L."/>
            <person name="Davis C.M."/>
            <person name="Simpson J.R."/>
            <person name="Lauterbach L."/>
            <person name="Steele A.D."/>
            <person name="Gui C."/>
            <person name="Meng S."/>
            <person name="Li G."/>
            <person name="Viehrig K."/>
            <person name="Ye F."/>
            <person name="Su P."/>
            <person name="Kiefer A.F."/>
            <person name="Nichols A."/>
            <person name="Cepeda A.J."/>
            <person name="Yan W."/>
            <person name="Fan B."/>
            <person name="Jiang Y."/>
            <person name="Adhikari A."/>
            <person name="Zheng C.-J."/>
            <person name="Schuster L."/>
            <person name="Cowan T.M."/>
            <person name="Smanski M.J."/>
            <person name="Chevrette M.G."/>
            <person name="De Carvalho L.P.S."/>
            <person name="Shen B."/>
        </authorList>
    </citation>
    <scope>NUCLEOTIDE SEQUENCE [LARGE SCALE GENOMIC DNA]</scope>
    <source>
        <strain evidence="3 4">NPDC002593</strain>
    </source>
</reference>
<dbReference type="Proteomes" id="UP001601992">
    <property type="component" value="Unassembled WGS sequence"/>
</dbReference>
<dbReference type="InterPro" id="IPR008928">
    <property type="entry name" value="6-hairpin_glycosidase_sf"/>
</dbReference>
<dbReference type="SUPFAM" id="SSF48208">
    <property type="entry name" value="Six-hairpin glycosidases"/>
    <property type="match status" value="1"/>
</dbReference>
<gene>
    <name evidence="3" type="ORF">ACFYXQ_23860</name>
</gene>
<sequence length="712" mass="77709">MSAPQIFNAGPPVGLGGGQSTITLVEANTFCLSDNLGDIHPGTAQGLFYRDTRTISRWELRVEGQHAEQLTVLTPESFKARFVMRVPPRPGVADSTLLIVRSRLIGDGLKETVTVHNLGHEDTALRLTLHAEADFADLFLVKEGRSHHGSAEVTVAGSELHFTDHADPGRGLIISATGDPVVLPGALSWRVVVPARNQWRAQVFAQPVAGHRRVQISCGEEDSPITRMTAWRATSTDLTSTDPRLTYILRRTESDLGALRIDEGGGLPTYVAAGAPWFMTLFGRDSLLTSWMALPLDSELAVGTLRQLARLQGTTVDPITEEEPGRIMHEMRRGPAGERVLGGSVYYGSIDATPLFVMLLAECRRWGAEESAVAELIPAARAALDWLEHFGDCDDDGLVEYRRKTDRGLVNQGWKDSFDSISDVTGRLAEPPIALCEVQGYTYAARLAGAELARARGDEAAATRLEHQAIALKERFDQAFWVPERGWYALALDHRKRPVDALSSNVAHCLWTGIVSDERAEQLIAHLADPDMDSGFGLRTLSAAMGAYNPMSYHNGSVWPHDTALAVAGLMRYRHIPGACELAERLARGLLDAALHFNGRLPELFCGFGRDQFHSPVPYPTSCSPQAWASAAPLLLVRSFLGLSPDVPNRTLDIAPHLPARWGQLMLSDLRLGPVTVGIEAEGDTMRVEGLPGDWMLNGECSEAEERITVDV</sequence>
<evidence type="ECO:0000313" key="4">
    <source>
        <dbReference type="Proteomes" id="UP001601992"/>
    </source>
</evidence>
<evidence type="ECO:0000313" key="3">
    <source>
        <dbReference type="EMBL" id="MFF3570824.1"/>
    </source>
</evidence>
<feature type="domain" description="Mannosylglycerate hydrolase MGH1-like glycoside hydrolase" evidence="2">
    <location>
        <begin position="369"/>
        <end position="590"/>
    </location>
</feature>